<accession>A0ABR0VGW2</accession>
<gene>
    <name evidence="3" type="ORF">DH2020_031840</name>
</gene>
<dbReference type="InterPro" id="IPR008906">
    <property type="entry name" value="HATC_C_dom"/>
</dbReference>
<dbReference type="Pfam" id="PF05699">
    <property type="entry name" value="Dimer_Tnp_hAT"/>
    <property type="match status" value="1"/>
</dbReference>
<evidence type="ECO:0000259" key="1">
    <source>
        <dbReference type="Pfam" id="PF05699"/>
    </source>
</evidence>
<evidence type="ECO:0000313" key="4">
    <source>
        <dbReference type="Proteomes" id="UP001318860"/>
    </source>
</evidence>
<dbReference type="EMBL" id="JABTTQ020001157">
    <property type="protein sequence ID" value="KAK6134408.1"/>
    <property type="molecule type" value="Genomic_DNA"/>
</dbReference>
<keyword evidence="4" id="KW-1185">Reference proteome</keyword>
<feature type="domain" description="hAT-like transposase RNase-H fold" evidence="2">
    <location>
        <begin position="1"/>
        <end position="44"/>
    </location>
</feature>
<reference evidence="3 4" key="1">
    <citation type="journal article" date="2021" name="Comput. Struct. Biotechnol. J.">
        <title>De novo genome assembly of the potent medicinal plant Rehmannia glutinosa using nanopore technology.</title>
        <authorList>
            <person name="Ma L."/>
            <person name="Dong C."/>
            <person name="Song C."/>
            <person name="Wang X."/>
            <person name="Zheng X."/>
            <person name="Niu Y."/>
            <person name="Chen S."/>
            <person name="Feng W."/>
        </authorList>
    </citation>
    <scope>NUCLEOTIDE SEQUENCE [LARGE SCALE GENOMIC DNA]</scope>
    <source>
        <strain evidence="3">DH-2019</strain>
    </source>
</reference>
<dbReference type="InterPro" id="IPR025525">
    <property type="entry name" value="hAT-like_transposase_RNase-H"/>
</dbReference>
<proteinExistence type="predicted"/>
<dbReference type="PANTHER" id="PTHR23272:SF148">
    <property type="entry name" value="BED-TYPE DOMAIN-CONTAINING PROTEIN"/>
    <property type="match status" value="1"/>
</dbReference>
<dbReference type="Pfam" id="PF14372">
    <property type="entry name" value="hAT-like_RNase-H"/>
    <property type="match status" value="1"/>
</dbReference>
<dbReference type="Proteomes" id="UP001318860">
    <property type="component" value="Unassembled WGS sequence"/>
</dbReference>
<dbReference type="SUPFAM" id="SSF53098">
    <property type="entry name" value="Ribonuclease H-like"/>
    <property type="match status" value="1"/>
</dbReference>
<evidence type="ECO:0000259" key="2">
    <source>
        <dbReference type="Pfam" id="PF14372"/>
    </source>
</evidence>
<evidence type="ECO:0008006" key="5">
    <source>
        <dbReference type="Google" id="ProtNLM"/>
    </source>
</evidence>
<protein>
    <recommendedName>
        <fullName evidence="5">Zinc finger BED domain-containing protein</fullName>
    </recommendedName>
</protein>
<comment type="caution">
    <text evidence="3">The sequence shown here is derived from an EMBL/GenBank/DDBJ whole genome shotgun (WGS) entry which is preliminary data.</text>
</comment>
<organism evidence="3 4">
    <name type="scientific">Rehmannia glutinosa</name>
    <name type="common">Chinese foxglove</name>
    <dbReference type="NCBI Taxonomy" id="99300"/>
    <lineage>
        <taxon>Eukaryota</taxon>
        <taxon>Viridiplantae</taxon>
        <taxon>Streptophyta</taxon>
        <taxon>Embryophyta</taxon>
        <taxon>Tracheophyta</taxon>
        <taxon>Spermatophyta</taxon>
        <taxon>Magnoliopsida</taxon>
        <taxon>eudicotyledons</taxon>
        <taxon>Gunneridae</taxon>
        <taxon>Pentapetalae</taxon>
        <taxon>asterids</taxon>
        <taxon>lamiids</taxon>
        <taxon>Lamiales</taxon>
        <taxon>Orobanchaceae</taxon>
        <taxon>Rehmannieae</taxon>
        <taxon>Rehmannia</taxon>
    </lineage>
</organism>
<name>A0ABR0VGW2_REHGL</name>
<sequence>MAIAAILDPRFKMKLVEYYYPQIYGDSAPDCIDIVSNCMKALYSGHAIYSPLTAHGQSSASESSGSIVKDRLTGFDRFLNETSLSQNTKSDLDKYLEEPLFPRSVDFNILNWWKVHEPRYPVLSMMARNILGIPISKVAPESLFDTGDRAVDQCWSSMKSDTLQALMCSQDWIRHELEVTDSQSPETPIYALRYDAK</sequence>
<dbReference type="InterPro" id="IPR012337">
    <property type="entry name" value="RNaseH-like_sf"/>
</dbReference>
<evidence type="ECO:0000313" key="3">
    <source>
        <dbReference type="EMBL" id="KAK6134408.1"/>
    </source>
</evidence>
<dbReference type="PANTHER" id="PTHR23272">
    <property type="entry name" value="BED FINGER-RELATED"/>
    <property type="match status" value="1"/>
</dbReference>
<feature type="domain" description="HAT C-terminal dimerisation" evidence="1">
    <location>
        <begin position="91"/>
        <end position="173"/>
    </location>
</feature>